<dbReference type="OrthoDB" id="7502743at2"/>
<keyword evidence="3" id="KW-1185">Reference proteome</keyword>
<dbReference type="Proteomes" id="UP000283003">
    <property type="component" value="Unassembled WGS sequence"/>
</dbReference>
<organism evidence="2 3">
    <name type="scientific">Croceicoccus ponticola</name>
    <dbReference type="NCBI Taxonomy" id="2217664"/>
    <lineage>
        <taxon>Bacteria</taxon>
        <taxon>Pseudomonadati</taxon>
        <taxon>Pseudomonadota</taxon>
        <taxon>Alphaproteobacteria</taxon>
        <taxon>Sphingomonadales</taxon>
        <taxon>Erythrobacteraceae</taxon>
        <taxon>Croceicoccus</taxon>
    </lineage>
</organism>
<dbReference type="EMBL" id="RXOL01000005">
    <property type="protein sequence ID" value="RVQ66045.1"/>
    <property type="molecule type" value="Genomic_DNA"/>
</dbReference>
<dbReference type="AlphaFoldDB" id="A0A437GVY7"/>
<proteinExistence type="predicted"/>
<reference evidence="2 3" key="1">
    <citation type="submission" date="2018-12" db="EMBL/GenBank/DDBJ databases">
        <title>Croceicoccus ponticola sp. nov., a lipolytic bacterium isolated from seawater.</title>
        <authorList>
            <person name="Yoon J.-H."/>
        </authorList>
    </citation>
    <scope>NUCLEOTIDE SEQUENCE [LARGE SCALE GENOMIC DNA]</scope>
    <source>
        <strain evidence="2 3">GM-16</strain>
    </source>
</reference>
<feature type="transmembrane region" description="Helical" evidence="1">
    <location>
        <begin position="90"/>
        <end position="110"/>
    </location>
</feature>
<sequence>MSVTREELAAFADGELDPKQHAEIERAVEADPELAREVAAHRALRARLSAHYAPILDESVPESLAALLRREDNVVDLADQRKARSGIPRWGWIAGPALAACLILALFIPLGSAPEGYASQQIATALDDQLVATQPASAPVRVLLSFHDGSGAYCRAFAAAEQGGIACKDTQGWRVLERLDGDNIKNGEYRQAGTVSAQLMAHVQEMASGPALDAEQEAVAKGRLWKPSE</sequence>
<keyword evidence="1" id="KW-1133">Transmembrane helix</keyword>
<dbReference type="RefSeq" id="WP_127613147.1">
    <property type="nucleotide sequence ID" value="NZ_RXOL01000005.1"/>
</dbReference>
<comment type="caution">
    <text evidence="2">The sequence shown here is derived from an EMBL/GenBank/DDBJ whole genome shotgun (WGS) entry which is preliminary data.</text>
</comment>
<keyword evidence="1" id="KW-0812">Transmembrane</keyword>
<evidence type="ECO:0000313" key="3">
    <source>
        <dbReference type="Proteomes" id="UP000283003"/>
    </source>
</evidence>
<keyword evidence="1" id="KW-0472">Membrane</keyword>
<accession>A0A437GVY7</accession>
<evidence type="ECO:0000313" key="2">
    <source>
        <dbReference type="EMBL" id="RVQ66045.1"/>
    </source>
</evidence>
<gene>
    <name evidence="2" type="ORF">EKN06_11970</name>
</gene>
<protein>
    <submittedName>
        <fullName evidence="2">Anti-sigma factor</fullName>
    </submittedName>
</protein>
<name>A0A437GVY7_9SPHN</name>
<evidence type="ECO:0000256" key="1">
    <source>
        <dbReference type="SAM" id="Phobius"/>
    </source>
</evidence>